<proteinExistence type="predicted"/>
<evidence type="ECO:0000259" key="2">
    <source>
        <dbReference type="SMART" id="SM01111"/>
    </source>
</evidence>
<dbReference type="SUPFAM" id="SSF51322">
    <property type="entry name" value="Cyanovirin-N"/>
    <property type="match status" value="1"/>
</dbReference>
<dbReference type="InterPro" id="IPR011058">
    <property type="entry name" value="Cyanovirin-N"/>
</dbReference>
<name>A0AAN6XXJ6_9PEZI</name>
<organism evidence="3 4">
    <name type="scientific">Rhypophila decipiens</name>
    <dbReference type="NCBI Taxonomy" id="261697"/>
    <lineage>
        <taxon>Eukaryota</taxon>
        <taxon>Fungi</taxon>
        <taxon>Dikarya</taxon>
        <taxon>Ascomycota</taxon>
        <taxon>Pezizomycotina</taxon>
        <taxon>Sordariomycetes</taxon>
        <taxon>Sordariomycetidae</taxon>
        <taxon>Sordariales</taxon>
        <taxon>Naviculisporaceae</taxon>
        <taxon>Rhypophila</taxon>
    </lineage>
</organism>
<accession>A0AAN6XXJ6</accession>
<evidence type="ECO:0000313" key="3">
    <source>
        <dbReference type="EMBL" id="KAK4208470.1"/>
    </source>
</evidence>
<keyword evidence="4" id="KW-1185">Reference proteome</keyword>
<reference evidence="3" key="1">
    <citation type="journal article" date="2023" name="Mol. Phylogenet. Evol.">
        <title>Genome-scale phylogeny and comparative genomics of the fungal order Sordariales.</title>
        <authorList>
            <person name="Hensen N."/>
            <person name="Bonometti L."/>
            <person name="Westerberg I."/>
            <person name="Brannstrom I.O."/>
            <person name="Guillou S."/>
            <person name="Cros-Aarteil S."/>
            <person name="Calhoun S."/>
            <person name="Haridas S."/>
            <person name="Kuo A."/>
            <person name="Mondo S."/>
            <person name="Pangilinan J."/>
            <person name="Riley R."/>
            <person name="LaButti K."/>
            <person name="Andreopoulos B."/>
            <person name="Lipzen A."/>
            <person name="Chen C."/>
            <person name="Yan M."/>
            <person name="Daum C."/>
            <person name="Ng V."/>
            <person name="Clum A."/>
            <person name="Steindorff A."/>
            <person name="Ohm R.A."/>
            <person name="Martin F."/>
            <person name="Silar P."/>
            <person name="Natvig D.O."/>
            <person name="Lalanne C."/>
            <person name="Gautier V."/>
            <person name="Ament-Velasquez S.L."/>
            <person name="Kruys A."/>
            <person name="Hutchinson M.I."/>
            <person name="Powell A.J."/>
            <person name="Barry K."/>
            <person name="Miller A.N."/>
            <person name="Grigoriev I.V."/>
            <person name="Debuchy R."/>
            <person name="Gladieux P."/>
            <person name="Hiltunen Thoren M."/>
            <person name="Johannesson H."/>
        </authorList>
    </citation>
    <scope>NUCLEOTIDE SEQUENCE</scope>
    <source>
        <strain evidence="3">PSN293</strain>
    </source>
</reference>
<comment type="caution">
    <text evidence="3">The sequence shown here is derived from an EMBL/GenBank/DDBJ whole genome shotgun (WGS) entry which is preliminary data.</text>
</comment>
<dbReference type="InterPro" id="IPR036673">
    <property type="entry name" value="Cyanovirin-N_sf"/>
</dbReference>
<dbReference type="Proteomes" id="UP001301769">
    <property type="component" value="Unassembled WGS sequence"/>
</dbReference>
<dbReference type="AlphaFoldDB" id="A0AAN6XXJ6"/>
<evidence type="ECO:0000313" key="4">
    <source>
        <dbReference type="Proteomes" id="UP001301769"/>
    </source>
</evidence>
<dbReference type="SMART" id="SM01111">
    <property type="entry name" value="CVNH"/>
    <property type="match status" value="1"/>
</dbReference>
<evidence type="ECO:0000256" key="1">
    <source>
        <dbReference type="SAM" id="SignalP"/>
    </source>
</evidence>
<feature type="signal peptide" evidence="1">
    <location>
        <begin position="1"/>
        <end position="21"/>
    </location>
</feature>
<gene>
    <name evidence="3" type="ORF">QBC37DRAFT_379050</name>
</gene>
<sequence length="153" mass="16474">MLFAPVSLLAIAATLATSVVGTPVATTGDAAAIVSSEMETRDLQITKRSYVGTCKGCSLKDSSLKCRCRNNAGVEVDASIDLNRCLANDNGVLVWRAGGGFYGSCGKQAPYQRDLIGSRYWSYCWNKAGDFEPTEVNLDDRIHNNNGVLRCDV</sequence>
<dbReference type="Gene3D" id="2.30.60.10">
    <property type="entry name" value="Cyanovirin-N"/>
    <property type="match status" value="1"/>
</dbReference>
<protein>
    <submittedName>
        <fullName evidence="3">Cyanovirin-N</fullName>
    </submittedName>
</protein>
<feature type="chain" id="PRO_5042966350" evidence="1">
    <location>
        <begin position="22"/>
        <end position="153"/>
    </location>
</feature>
<feature type="domain" description="Cyanovirin-N" evidence="2">
    <location>
        <begin position="49"/>
        <end position="151"/>
    </location>
</feature>
<reference evidence="3" key="2">
    <citation type="submission" date="2023-05" db="EMBL/GenBank/DDBJ databases">
        <authorList>
            <consortium name="Lawrence Berkeley National Laboratory"/>
            <person name="Steindorff A."/>
            <person name="Hensen N."/>
            <person name="Bonometti L."/>
            <person name="Westerberg I."/>
            <person name="Brannstrom I.O."/>
            <person name="Guillou S."/>
            <person name="Cros-Aarteil S."/>
            <person name="Calhoun S."/>
            <person name="Haridas S."/>
            <person name="Kuo A."/>
            <person name="Mondo S."/>
            <person name="Pangilinan J."/>
            <person name="Riley R."/>
            <person name="Labutti K."/>
            <person name="Andreopoulos B."/>
            <person name="Lipzen A."/>
            <person name="Chen C."/>
            <person name="Yanf M."/>
            <person name="Daum C."/>
            <person name="Ng V."/>
            <person name="Clum A."/>
            <person name="Ohm R."/>
            <person name="Martin F."/>
            <person name="Silar P."/>
            <person name="Natvig D."/>
            <person name="Lalanne C."/>
            <person name="Gautier V."/>
            <person name="Ament-Velasquez S.L."/>
            <person name="Kruys A."/>
            <person name="Hutchinson M.I."/>
            <person name="Powell A.J."/>
            <person name="Barry K."/>
            <person name="Miller A.N."/>
            <person name="Grigoriev I.V."/>
            <person name="Debuchy R."/>
            <person name="Gladieux P."/>
            <person name="Thoren M.H."/>
            <person name="Johannesson H."/>
        </authorList>
    </citation>
    <scope>NUCLEOTIDE SEQUENCE</scope>
    <source>
        <strain evidence="3">PSN293</strain>
    </source>
</reference>
<dbReference type="Pfam" id="PF08881">
    <property type="entry name" value="CVNH"/>
    <property type="match status" value="1"/>
</dbReference>
<dbReference type="EMBL" id="MU858242">
    <property type="protein sequence ID" value="KAK4208470.1"/>
    <property type="molecule type" value="Genomic_DNA"/>
</dbReference>
<keyword evidence="1" id="KW-0732">Signal</keyword>